<evidence type="ECO:0000256" key="1">
    <source>
        <dbReference type="SAM" id="Phobius"/>
    </source>
</evidence>
<keyword evidence="1" id="KW-0812">Transmembrane</keyword>
<protein>
    <submittedName>
        <fullName evidence="2">Uncharacterized protein</fullName>
    </submittedName>
</protein>
<sequence>MSASTTIRMVHANCFAVGRKTLEAPKPKVSHDAFSIRFVLCLTLTPILALGYMSVLAQ</sequence>
<keyword evidence="1" id="KW-1133">Transmembrane helix</keyword>
<dbReference type="HOGENOM" id="CLU_2978778_0_0_1"/>
<dbReference type="AlphaFoldDB" id="M2LR54"/>
<keyword evidence="1" id="KW-0472">Membrane</keyword>
<dbReference type="EMBL" id="KB445554">
    <property type="protein sequence ID" value="EMC96917.1"/>
    <property type="molecule type" value="Genomic_DNA"/>
</dbReference>
<dbReference type="GeneID" id="19107608"/>
<reference evidence="2 3" key="1">
    <citation type="journal article" date="2012" name="PLoS Pathog.">
        <title>Diverse lifestyles and strategies of plant pathogenesis encoded in the genomes of eighteen Dothideomycetes fungi.</title>
        <authorList>
            <person name="Ohm R.A."/>
            <person name="Feau N."/>
            <person name="Henrissat B."/>
            <person name="Schoch C.L."/>
            <person name="Horwitz B.A."/>
            <person name="Barry K.W."/>
            <person name="Condon B.J."/>
            <person name="Copeland A.C."/>
            <person name="Dhillon B."/>
            <person name="Glaser F."/>
            <person name="Hesse C.N."/>
            <person name="Kosti I."/>
            <person name="LaButti K."/>
            <person name="Lindquist E.A."/>
            <person name="Lucas S."/>
            <person name="Salamov A.A."/>
            <person name="Bradshaw R.E."/>
            <person name="Ciuffetti L."/>
            <person name="Hamelin R.C."/>
            <person name="Kema G.H.J."/>
            <person name="Lawrence C."/>
            <person name="Scott J.A."/>
            <person name="Spatafora J.W."/>
            <person name="Turgeon B.G."/>
            <person name="de Wit P.J.G.M."/>
            <person name="Zhong S."/>
            <person name="Goodwin S.B."/>
            <person name="Grigoriev I.V."/>
        </authorList>
    </citation>
    <scope>NUCLEOTIDE SEQUENCE [LARGE SCALE GENOMIC DNA]</scope>
    <source>
        <strain evidence="2 3">UAMH 10762</strain>
    </source>
</reference>
<feature type="transmembrane region" description="Helical" evidence="1">
    <location>
        <begin position="34"/>
        <end position="57"/>
    </location>
</feature>
<dbReference type="Proteomes" id="UP000011761">
    <property type="component" value="Unassembled WGS sequence"/>
</dbReference>
<proteinExistence type="predicted"/>
<name>M2LR54_BAUPA</name>
<accession>M2LR54</accession>
<evidence type="ECO:0000313" key="2">
    <source>
        <dbReference type="EMBL" id="EMC96917.1"/>
    </source>
</evidence>
<dbReference type="RefSeq" id="XP_007675551.1">
    <property type="nucleotide sequence ID" value="XM_007677361.1"/>
</dbReference>
<keyword evidence="3" id="KW-1185">Reference proteome</keyword>
<dbReference type="KEGG" id="bcom:BAUCODRAFT_121460"/>
<organism evidence="2 3">
    <name type="scientific">Baudoinia panamericana (strain UAMH 10762)</name>
    <name type="common">Angels' share fungus</name>
    <name type="synonym">Baudoinia compniacensis (strain UAMH 10762)</name>
    <dbReference type="NCBI Taxonomy" id="717646"/>
    <lineage>
        <taxon>Eukaryota</taxon>
        <taxon>Fungi</taxon>
        <taxon>Dikarya</taxon>
        <taxon>Ascomycota</taxon>
        <taxon>Pezizomycotina</taxon>
        <taxon>Dothideomycetes</taxon>
        <taxon>Dothideomycetidae</taxon>
        <taxon>Mycosphaerellales</taxon>
        <taxon>Teratosphaeriaceae</taxon>
        <taxon>Baudoinia</taxon>
    </lineage>
</organism>
<evidence type="ECO:0000313" key="3">
    <source>
        <dbReference type="Proteomes" id="UP000011761"/>
    </source>
</evidence>
<gene>
    <name evidence="2" type="ORF">BAUCODRAFT_121460</name>
</gene>